<feature type="signal peptide" evidence="1">
    <location>
        <begin position="1"/>
        <end position="20"/>
    </location>
</feature>
<dbReference type="InterPro" id="IPR011990">
    <property type="entry name" value="TPR-like_helical_dom_sf"/>
</dbReference>
<dbReference type="Gene3D" id="1.25.40.390">
    <property type="match status" value="1"/>
</dbReference>
<evidence type="ECO:0008006" key="4">
    <source>
        <dbReference type="Google" id="ProtNLM"/>
    </source>
</evidence>
<dbReference type="PROSITE" id="PS51257">
    <property type="entry name" value="PROKAR_LIPOPROTEIN"/>
    <property type="match status" value="1"/>
</dbReference>
<feature type="chain" id="PRO_5001991595" description="SusD/RagB family nutrient-binding outer membrane lipoprotein" evidence="1">
    <location>
        <begin position="21"/>
        <end position="513"/>
    </location>
</feature>
<dbReference type="STRING" id="1121899.GCA_000430025_00695"/>
<dbReference type="SUPFAM" id="SSF48452">
    <property type="entry name" value="TPR-like"/>
    <property type="match status" value="1"/>
</dbReference>
<dbReference type="Pfam" id="PF12771">
    <property type="entry name" value="SusD-like_2"/>
    <property type="match status" value="1"/>
</dbReference>
<proteinExistence type="predicted"/>
<evidence type="ECO:0000313" key="2">
    <source>
        <dbReference type="EMBL" id="KGO88855.1"/>
    </source>
</evidence>
<organism evidence="2 3">
    <name type="scientific">Flavobacterium suncheonense GH29-5 = DSM 17707</name>
    <dbReference type="NCBI Taxonomy" id="1121899"/>
    <lineage>
        <taxon>Bacteria</taxon>
        <taxon>Pseudomonadati</taxon>
        <taxon>Bacteroidota</taxon>
        <taxon>Flavobacteriia</taxon>
        <taxon>Flavobacteriales</taxon>
        <taxon>Flavobacteriaceae</taxon>
        <taxon>Flavobacterium</taxon>
    </lineage>
</organism>
<evidence type="ECO:0000313" key="3">
    <source>
        <dbReference type="Proteomes" id="UP000030121"/>
    </source>
</evidence>
<dbReference type="InterPro" id="IPR041662">
    <property type="entry name" value="SusD-like_2"/>
</dbReference>
<accession>A0A0A2MKL1</accession>
<dbReference type="Proteomes" id="UP000030121">
    <property type="component" value="Unassembled WGS sequence"/>
</dbReference>
<reference evidence="2 3" key="1">
    <citation type="submission" date="2013-09" db="EMBL/GenBank/DDBJ databases">
        <authorList>
            <person name="Zeng Z."/>
            <person name="Chen C."/>
        </authorList>
    </citation>
    <scope>NUCLEOTIDE SEQUENCE [LARGE SCALE GENOMIC DNA]</scope>
    <source>
        <strain evidence="2 3">GH29-5</strain>
    </source>
</reference>
<sequence length="513" mass="56397">MKRKILYPFAFLAVMSIASCTLDENKSPNSPVYSDISPVLTLSAAQTQTYRAISGDNQNFETSIRSQSMNQLGNLWMNSWAGNVNNTTNPYSEEYRSILSSTFYNPIWDWTYRNVTNFQQIINYDSPNYDNHKAIAKILKSFYMQYIVDLYGDCPYSEAFQGQANLYPKYDDDKLVYRGLVNELDEAIELIENANSSDVTVGAEDAMLAGNMTRWKSFANTIKLRILLRQSELTDTETIAYLDAQFDTLADAQFVDFDVTINPGYNATNANRQNPFYGAYGYTITGQATGNRALITASAHAADALNNTSDPRRSRLFTTTGGLVVGIEQGADSEDAPDNPSFLGPAIIPVPVGTNASVGSSMAGYVMTLSEAKFILAEAAFRYPTKFGAYDAETLFTQGIQASFTRLGVTPAAGATYLANIDPINGFGWNGSADKIEAIMTQKWIALMNVHAIESWIDYVRTGFPVTPLALTNSGVGKPKRLMYPASEYISNTANVPAQTSATVFATGPFWSE</sequence>
<protein>
    <recommendedName>
        <fullName evidence="4">SusD/RagB family nutrient-binding outer membrane lipoprotein</fullName>
    </recommendedName>
</protein>
<comment type="caution">
    <text evidence="2">The sequence shown here is derived from an EMBL/GenBank/DDBJ whole genome shotgun (WGS) entry which is preliminary data.</text>
</comment>
<dbReference type="RefSeq" id="WP_026979469.1">
    <property type="nucleotide sequence ID" value="NZ_AUCZ01000003.1"/>
</dbReference>
<gene>
    <name evidence="2" type="ORF">Q764_10575</name>
</gene>
<dbReference type="AlphaFoldDB" id="A0A0A2MKL1"/>
<evidence type="ECO:0000256" key="1">
    <source>
        <dbReference type="SAM" id="SignalP"/>
    </source>
</evidence>
<keyword evidence="1" id="KW-0732">Signal</keyword>
<name>A0A0A2MKL1_9FLAO</name>
<dbReference type="OrthoDB" id="725917at2"/>
<dbReference type="EMBL" id="JRLW01000014">
    <property type="protein sequence ID" value="KGO88855.1"/>
    <property type="molecule type" value="Genomic_DNA"/>
</dbReference>
<dbReference type="eggNOG" id="COG0521">
    <property type="taxonomic scope" value="Bacteria"/>
</dbReference>
<keyword evidence="3" id="KW-1185">Reference proteome</keyword>